<reference evidence="2" key="1">
    <citation type="submission" date="2007-11" db="EMBL/GenBank/DDBJ databases">
        <authorList>
            <person name="Fulton L."/>
            <person name="Clifton S."/>
            <person name="Fulton B."/>
            <person name="Xu J."/>
            <person name="Minx P."/>
            <person name="Pepin K.H."/>
            <person name="Johnson M."/>
            <person name="Thiruvilangam P."/>
            <person name="Bhonagiri V."/>
            <person name="Nash W.E."/>
            <person name="Mardis E.R."/>
            <person name="Wilson R.K."/>
        </authorList>
    </citation>
    <scope>NUCLEOTIDE SEQUENCE [LARGE SCALE GENOMIC DNA]</scope>
    <source>
        <strain evidence="2">DSM 1402</strain>
    </source>
</reference>
<evidence type="ECO:0000313" key="3">
    <source>
        <dbReference type="Proteomes" id="UP000005798"/>
    </source>
</evidence>
<dbReference type="AlphaFoldDB" id="B0N7L9"/>
<evidence type="ECO:0008006" key="4">
    <source>
        <dbReference type="Google" id="ProtNLM"/>
    </source>
</evidence>
<evidence type="ECO:0000313" key="2">
    <source>
        <dbReference type="EMBL" id="EDS17807.1"/>
    </source>
</evidence>
<evidence type="ECO:0000256" key="1">
    <source>
        <dbReference type="SAM" id="Phobius"/>
    </source>
</evidence>
<gene>
    <name evidence="2" type="ORF">CLORAM_02602</name>
</gene>
<dbReference type="eggNOG" id="ENOG5033673">
    <property type="taxonomic scope" value="Bacteria"/>
</dbReference>
<keyword evidence="1" id="KW-0472">Membrane</keyword>
<keyword evidence="1" id="KW-1133">Transmembrane helix</keyword>
<comment type="caution">
    <text evidence="2">The sequence shown here is derived from an EMBL/GenBank/DDBJ whole genome shotgun (WGS) entry which is preliminary data.</text>
</comment>
<accession>B0N7L9</accession>
<name>B0N7L9_9FIRM</name>
<reference evidence="2" key="2">
    <citation type="submission" date="2014-06" db="EMBL/GenBank/DDBJ databases">
        <title>Draft genome sequence of Clostridium ramosum(DSM 1402).</title>
        <authorList>
            <person name="Sudarsanam P."/>
            <person name="Ley R."/>
            <person name="Guruge J."/>
            <person name="Turnbaugh P.J."/>
            <person name="Mahowald M."/>
            <person name="Liep D."/>
            <person name="Gordon J."/>
        </authorList>
    </citation>
    <scope>NUCLEOTIDE SEQUENCE</scope>
    <source>
        <strain evidence="2">DSM 1402</strain>
    </source>
</reference>
<dbReference type="EMBL" id="ABFX02000008">
    <property type="protein sequence ID" value="EDS17807.1"/>
    <property type="molecule type" value="Genomic_DNA"/>
</dbReference>
<feature type="transmembrane region" description="Helical" evidence="1">
    <location>
        <begin position="28"/>
        <end position="48"/>
    </location>
</feature>
<organism evidence="2 3">
    <name type="scientific">Thomasclavelia ramosa DSM 1402</name>
    <dbReference type="NCBI Taxonomy" id="445974"/>
    <lineage>
        <taxon>Bacteria</taxon>
        <taxon>Bacillati</taxon>
        <taxon>Bacillota</taxon>
        <taxon>Erysipelotrichia</taxon>
        <taxon>Erysipelotrichales</taxon>
        <taxon>Coprobacillaceae</taxon>
        <taxon>Thomasclavelia</taxon>
    </lineage>
</organism>
<dbReference type="Proteomes" id="UP000005798">
    <property type="component" value="Unassembled WGS sequence"/>
</dbReference>
<proteinExistence type="predicted"/>
<protein>
    <recommendedName>
        <fullName evidence="4">Alternate signal-mediated exported protein, CPF_0494 family</fullName>
    </recommendedName>
</protein>
<keyword evidence="3" id="KW-1185">Reference proteome</keyword>
<sequence length="235" mass="26453">MDVMWEKYPPINIKAKEIIIMENKKNKLLILMIVLCIMVPIGGAIAYFRADTSSSNKLSSGNIGIELRDATTNEDGQITDEGINFNFGYPGAIKDKQTFVKNTSENDLYTRIAVTKYWEDESGNKVIDANPGFIEIITNDKDNWIIQDSDENKEVVYFYYKKLLEPGAVTDLFVNQIKLSGNIDNTNAMRYSGLSAHLSFEAEAIQKVGAESAILSEWGLEVKIDNNDVIQYVEE</sequence>
<dbReference type="HOGENOM" id="CLU_102868_2_0_9"/>
<keyword evidence="1" id="KW-0812">Transmembrane</keyword>